<dbReference type="RefSeq" id="WP_033083382.1">
    <property type="nucleotide sequence ID" value="NZ_JQEC01000045.1"/>
</dbReference>
<sequence length="541" mass="59125">MRHLYKSIAVIAIASLVLTGCGSDDEEPVSHVTSSGVISGFGSVYVNGVRYTTKDSYIIANGRKSDEAALKVGMKVVVAAKKSSTDDPSALEVTYLADAVGAIDAIDLTTRSLTILGQTYLITEATNLDNALFSELTVGSFIELSAFENEYGNFVVSYLEIKEQQAEHQLTGTISNINKVNKTFTIGQLLVSYVDADITGQLNAGSLVQIKSKFFPINNEFIADEVTAQGLTLFIDGTLEVTGIVEDMDKAEETTIIKLSGRKYVLTDSSDFTQGDDDDLQIGRQISLVATVIEQESTTPIYPINSIRVELENEISLEGIVESVTDTSFTLFGQEFTVDEYTQYKDESEQALRYFNFTDIAIGDKLDIDAYEVDSVLISRKVEREETGGIEQDSYDIEGVVDSFALPSFSVKGITILTNGQTKFEDAHGNTVNQGDFFLTITKGDEVETEITFTENGWLALEVEIEGEDNDVELLGTIDTFTSVINFMVNSHQVTTNLQTEFENGNASNLSKGVLIEVEGTINSKGELVAEEIEFIETEAN</sequence>
<accession>A0A099KIP2</accession>
<feature type="domain" description="DUF5666" evidence="1">
    <location>
        <begin position="318"/>
        <end position="383"/>
    </location>
</feature>
<protein>
    <recommendedName>
        <fullName evidence="1">DUF5666 domain-containing protein</fullName>
    </recommendedName>
</protein>
<feature type="domain" description="DUF5666" evidence="1">
    <location>
        <begin position="476"/>
        <end position="534"/>
    </location>
</feature>
<feature type="domain" description="DUF5666" evidence="1">
    <location>
        <begin position="101"/>
        <end position="155"/>
    </location>
</feature>
<reference evidence="2 3" key="1">
    <citation type="submission" date="2014-08" db="EMBL/GenBank/DDBJ databases">
        <title>Genomic and Phenotypic Diversity of Colwellia psychrerythraea strains from Disparate Marine Basins.</title>
        <authorList>
            <person name="Techtmann S.M."/>
            <person name="Stelling S.C."/>
            <person name="Utturkar S.M."/>
            <person name="Alshibli N."/>
            <person name="Harris A."/>
            <person name="Brown S.D."/>
            <person name="Hazen T.C."/>
        </authorList>
    </citation>
    <scope>NUCLEOTIDE SEQUENCE [LARGE SCALE GENOMIC DNA]</scope>
    <source>
        <strain evidence="2 3">GAB14E</strain>
    </source>
</reference>
<dbReference type="AlphaFoldDB" id="A0A099KIP2"/>
<dbReference type="Pfam" id="PF18914">
    <property type="entry name" value="DUF5666"/>
    <property type="match status" value="4"/>
</dbReference>
<evidence type="ECO:0000313" key="2">
    <source>
        <dbReference type="EMBL" id="KGJ90664.1"/>
    </source>
</evidence>
<comment type="caution">
    <text evidence="2">The sequence shown here is derived from an EMBL/GenBank/DDBJ whole genome shotgun (WGS) entry which is preliminary data.</text>
</comment>
<dbReference type="PROSITE" id="PS51257">
    <property type="entry name" value="PROKAR_LIPOPROTEIN"/>
    <property type="match status" value="1"/>
</dbReference>
<dbReference type="Proteomes" id="UP000029868">
    <property type="component" value="Unassembled WGS sequence"/>
</dbReference>
<dbReference type="OrthoDB" id="5622949at2"/>
<gene>
    <name evidence="2" type="ORF">GAB14E_3470</name>
</gene>
<dbReference type="PATRIC" id="fig|28229.3.peg.3388"/>
<proteinExistence type="predicted"/>
<name>A0A099KIP2_COLPS</name>
<evidence type="ECO:0000313" key="3">
    <source>
        <dbReference type="Proteomes" id="UP000029868"/>
    </source>
</evidence>
<organism evidence="2 3">
    <name type="scientific">Colwellia psychrerythraea</name>
    <name type="common">Vibrio psychroerythus</name>
    <dbReference type="NCBI Taxonomy" id="28229"/>
    <lineage>
        <taxon>Bacteria</taxon>
        <taxon>Pseudomonadati</taxon>
        <taxon>Pseudomonadota</taxon>
        <taxon>Gammaproteobacteria</taxon>
        <taxon>Alteromonadales</taxon>
        <taxon>Colwelliaceae</taxon>
        <taxon>Colwellia</taxon>
    </lineage>
</organism>
<feature type="domain" description="DUF5666" evidence="1">
    <location>
        <begin position="398"/>
        <end position="464"/>
    </location>
</feature>
<evidence type="ECO:0000259" key="1">
    <source>
        <dbReference type="Pfam" id="PF18914"/>
    </source>
</evidence>
<dbReference type="InterPro" id="IPR043724">
    <property type="entry name" value="DUF5666"/>
</dbReference>
<dbReference type="EMBL" id="JQEC01000045">
    <property type="protein sequence ID" value="KGJ90664.1"/>
    <property type="molecule type" value="Genomic_DNA"/>
</dbReference>